<dbReference type="GO" id="GO:0005634">
    <property type="term" value="C:nucleus"/>
    <property type="evidence" value="ECO:0007669"/>
    <property type="project" value="UniProtKB-SubCell"/>
</dbReference>
<evidence type="ECO:0000256" key="3">
    <source>
        <dbReference type="ARBA" id="ARBA00023163"/>
    </source>
</evidence>
<dbReference type="Pfam" id="PF00046">
    <property type="entry name" value="Homeodomain"/>
    <property type="match status" value="1"/>
</dbReference>
<dbReference type="GO" id="GO:0043565">
    <property type="term" value="F:sequence-specific DNA binding"/>
    <property type="evidence" value="ECO:0007669"/>
    <property type="project" value="TreeGrafter"/>
</dbReference>
<sequence length="150" mass="17356">MGKSRVCSKRRSSDSNVHCRTSMGRGEEEEVNMEQVKTLEKNFELGNKLETDGKMQLARPFDLQPRQIAIWFQNRGAGFERKGHLVHTRTALITYFSLFPLHHISQFDDDDKSRTSSRLQEVSLIPVSDKLLENDDPQVLDSRQKHNTRT</sequence>
<keyword evidence="5 6" id="KW-0238">DNA-binding</keyword>
<feature type="domain" description="Homeobox" evidence="9">
    <location>
        <begin position="22"/>
        <end position="82"/>
    </location>
</feature>
<evidence type="ECO:0000256" key="1">
    <source>
        <dbReference type="ARBA" id="ARBA00004123"/>
    </source>
</evidence>
<dbReference type="GO" id="GO:0000981">
    <property type="term" value="F:DNA-binding transcription factor activity, RNA polymerase II-specific"/>
    <property type="evidence" value="ECO:0007669"/>
    <property type="project" value="UniProtKB-UniRule"/>
</dbReference>
<dbReference type="AlphaFoldDB" id="A0AAV0JQ39"/>
<evidence type="ECO:0000313" key="11">
    <source>
        <dbReference type="Proteomes" id="UP001154282"/>
    </source>
</evidence>
<dbReference type="EMBL" id="CAMGYJ010000005">
    <property type="protein sequence ID" value="CAI0411120.1"/>
    <property type="molecule type" value="Genomic_DNA"/>
</dbReference>
<dbReference type="PANTHER" id="PTHR24326:SF176">
    <property type="entry name" value="HOMEOBOX-LEUCINE ZIPPER PROTEIN ATHB-13"/>
    <property type="match status" value="1"/>
</dbReference>
<evidence type="ECO:0000256" key="7">
    <source>
        <dbReference type="RuleBase" id="RU369038"/>
    </source>
</evidence>
<protein>
    <recommendedName>
        <fullName evidence="7">Homeobox-leucine zipper protein</fullName>
    </recommendedName>
    <alternativeName>
        <fullName evidence="7">HD-ZIP protein</fullName>
    </alternativeName>
    <alternativeName>
        <fullName evidence="7">Homeodomain transcription factor</fullName>
    </alternativeName>
</protein>
<comment type="function">
    <text evidence="7">Transcription factor.</text>
</comment>
<dbReference type="SUPFAM" id="SSF46689">
    <property type="entry name" value="Homeodomain-like"/>
    <property type="match status" value="1"/>
</dbReference>
<dbReference type="Gene3D" id="1.10.10.60">
    <property type="entry name" value="Homeodomain-like"/>
    <property type="match status" value="1"/>
</dbReference>
<dbReference type="Proteomes" id="UP001154282">
    <property type="component" value="Unassembled WGS sequence"/>
</dbReference>
<gene>
    <name evidence="10" type="ORF">LITE_LOCUS15037</name>
</gene>
<keyword evidence="3 7" id="KW-0804">Transcription</keyword>
<keyword evidence="11" id="KW-1185">Reference proteome</keyword>
<feature type="region of interest" description="Disordered" evidence="8">
    <location>
        <begin position="1"/>
        <end position="32"/>
    </location>
</feature>
<reference evidence="10" key="1">
    <citation type="submission" date="2022-08" db="EMBL/GenBank/DDBJ databases">
        <authorList>
            <person name="Gutierrez-Valencia J."/>
        </authorList>
    </citation>
    <scope>NUCLEOTIDE SEQUENCE</scope>
</reference>
<keyword evidence="2 7" id="KW-0805">Transcription regulation</keyword>
<evidence type="ECO:0000256" key="8">
    <source>
        <dbReference type="SAM" id="MobiDB-lite"/>
    </source>
</evidence>
<comment type="subcellular location">
    <subcellularLocation>
        <location evidence="1 5 6">Nucleus</location>
    </subcellularLocation>
</comment>
<feature type="compositionally biased region" description="Basic residues" evidence="8">
    <location>
        <begin position="1"/>
        <end position="10"/>
    </location>
</feature>
<name>A0AAV0JQ39_9ROSI</name>
<keyword evidence="5 6" id="KW-0539">Nucleus</keyword>
<comment type="similarity">
    <text evidence="4 7">Belongs to the HD-ZIP homeobox family. Class I subfamily.</text>
</comment>
<dbReference type="InterPro" id="IPR009057">
    <property type="entry name" value="Homeodomain-like_sf"/>
</dbReference>
<evidence type="ECO:0000256" key="5">
    <source>
        <dbReference type="PROSITE-ProRule" id="PRU00108"/>
    </source>
</evidence>
<dbReference type="CDD" id="cd00086">
    <property type="entry name" value="homeodomain"/>
    <property type="match status" value="1"/>
</dbReference>
<evidence type="ECO:0000259" key="9">
    <source>
        <dbReference type="PROSITE" id="PS50071"/>
    </source>
</evidence>
<evidence type="ECO:0000256" key="2">
    <source>
        <dbReference type="ARBA" id="ARBA00023015"/>
    </source>
</evidence>
<feature type="DNA-binding region" description="Homeobox" evidence="5">
    <location>
        <begin position="24"/>
        <end position="83"/>
    </location>
</feature>
<dbReference type="SMART" id="SM00389">
    <property type="entry name" value="HOX"/>
    <property type="match status" value="1"/>
</dbReference>
<dbReference type="InterPro" id="IPR045224">
    <property type="entry name" value="HDZip_class_I_plant"/>
</dbReference>
<dbReference type="InterPro" id="IPR001356">
    <property type="entry name" value="HD"/>
</dbReference>
<dbReference type="PANTHER" id="PTHR24326">
    <property type="entry name" value="HOMEOBOX-LEUCINE ZIPPER PROTEIN"/>
    <property type="match status" value="1"/>
</dbReference>
<keyword evidence="5 6" id="KW-0371">Homeobox</keyword>
<comment type="caution">
    <text evidence="10">The sequence shown here is derived from an EMBL/GenBank/DDBJ whole genome shotgun (WGS) entry which is preliminary data.</text>
</comment>
<accession>A0AAV0JQ39</accession>
<evidence type="ECO:0000313" key="10">
    <source>
        <dbReference type="EMBL" id="CAI0411120.1"/>
    </source>
</evidence>
<evidence type="ECO:0000256" key="4">
    <source>
        <dbReference type="ARBA" id="ARBA00025748"/>
    </source>
</evidence>
<proteinExistence type="inferred from homology"/>
<dbReference type="GO" id="GO:0045893">
    <property type="term" value="P:positive regulation of DNA-templated transcription"/>
    <property type="evidence" value="ECO:0007669"/>
    <property type="project" value="TreeGrafter"/>
</dbReference>
<dbReference type="PROSITE" id="PS50071">
    <property type="entry name" value="HOMEOBOX_2"/>
    <property type="match status" value="1"/>
</dbReference>
<organism evidence="10 11">
    <name type="scientific">Linum tenue</name>
    <dbReference type="NCBI Taxonomy" id="586396"/>
    <lineage>
        <taxon>Eukaryota</taxon>
        <taxon>Viridiplantae</taxon>
        <taxon>Streptophyta</taxon>
        <taxon>Embryophyta</taxon>
        <taxon>Tracheophyta</taxon>
        <taxon>Spermatophyta</taxon>
        <taxon>Magnoliopsida</taxon>
        <taxon>eudicotyledons</taxon>
        <taxon>Gunneridae</taxon>
        <taxon>Pentapetalae</taxon>
        <taxon>rosids</taxon>
        <taxon>fabids</taxon>
        <taxon>Malpighiales</taxon>
        <taxon>Linaceae</taxon>
        <taxon>Linum</taxon>
    </lineage>
</organism>
<evidence type="ECO:0000256" key="6">
    <source>
        <dbReference type="RuleBase" id="RU000682"/>
    </source>
</evidence>